<gene>
    <name evidence="2" type="ORF">ACFQQA_02830</name>
</gene>
<name>A0ABW2IRX9_9GAMM</name>
<evidence type="ECO:0000256" key="1">
    <source>
        <dbReference type="SAM" id="Phobius"/>
    </source>
</evidence>
<dbReference type="Pfam" id="PF05437">
    <property type="entry name" value="AzlD"/>
    <property type="match status" value="1"/>
</dbReference>
<feature type="transmembrane region" description="Helical" evidence="1">
    <location>
        <begin position="47"/>
        <end position="80"/>
    </location>
</feature>
<feature type="transmembrane region" description="Helical" evidence="1">
    <location>
        <begin position="86"/>
        <end position="103"/>
    </location>
</feature>
<evidence type="ECO:0000313" key="3">
    <source>
        <dbReference type="Proteomes" id="UP001596506"/>
    </source>
</evidence>
<evidence type="ECO:0000313" key="2">
    <source>
        <dbReference type="EMBL" id="MFC7293651.1"/>
    </source>
</evidence>
<protein>
    <submittedName>
        <fullName evidence="2">AzlD family protein</fullName>
    </submittedName>
</protein>
<feature type="transmembrane region" description="Helical" evidence="1">
    <location>
        <begin position="12"/>
        <end position="35"/>
    </location>
</feature>
<sequence length="108" mass="11222">MTIETTTTGVLALIVIMTLVTLVTRFGGVFIMSFVRISPRIESFINTMASSVLIAIIVPMAFGGDAGALAALSVTAVAMLVLRKPLPAIAAGILAAALVRYLFQTIPG</sequence>
<dbReference type="RefSeq" id="WP_100686957.1">
    <property type="nucleotide sequence ID" value="NZ_JBHTBD010000001.1"/>
</dbReference>
<accession>A0ABW2IRX9</accession>
<comment type="caution">
    <text evidence="2">The sequence shown here is derived from an EMBL/GenBank/DDBJ whole genome shotgun (WGS) entry which is preliminary data.</text>
</comment>
<dbReference type="InterPro" id="IPR008407">
    <property type="entry name" value="Brnchd-chn_aa_trnsp_AzlD"/>
</dbReference>
<keyword evidence="3" id="KW-1185">Reference proteome</keyword>
<dbReference type="EMBL" id="JBHTBD010000001">
    <property type="protein sequence ID" value="MFC7293651.1"/>
    <property type="molecule type" value="Genomic_DNA"/>
</dbReference>
<proteinExistence type="predicted"/>
<keyword evidence="1" id="KW-0472">Membrane</keyword>
<organism evidence="2 3">
    <name type="scientific">Marinobacter aromaticivorans</name>
    <dbReference type="NCBI Taxonomy" id="1494078"/>
    <lineage>
        <taxon>Bacteria</taxon>
        <taxon>Pseudomonadati</taxon>
        <taxon>Pseudomonadota</taxon>
        <taxon>Gammaproteobacteria</taxon>
        <taxon>Pseudomonadales</taxon>
        <taxon>Marinobacteraceae</taxon>
        <taxon>Marinobacter</taxon>
    </lineage>
</organism>
<reference evidence="3" key="1">
    <citation type="journal article" date="2019" name="Int. J. Syst. Evol. Microbiol.">
        <title>The Global Catalogue of Microorganisms (GCM) 10K type strain sequencing project: providing services to taxonomists for standard genome sequencing and annotation.</title>
        <authorList>
            <consortium name="The Broad Institute Genomics Platform"/>
            <consortium name="The Broad Institute Genome Sequencing Center for Infectious Disease"/>
            <person name="Wu L."/>
            <person name="Ma J."/>
        </authorList>
    </citation>
    <scope>NUCLEOTIDE SEQUENCE [LARGE SCALE GENOMIC DNA]</scope>
    <source>
        <strain evidence="3">CCUG 60559</strain>
    </source>
</reference>
<dbReference type="Proteomes" id="UP001596506">
    <property type="component" value="Unassembled WGS sequence"/>
</dbReference>
<keyword evidence="1" id="KW-1133">Transmembrane helix</keyword>
<keyword evidence="1" id="KW-0812">Transmembrane</keyword>